<feature type="domain" description="DNA replication helicase" evidence="5">
    <location>
        <begin position="172"/>
        <end position="221"/>
    </location>
</feature>
<gene>
    <name evidence="6" type="ORF">PG986_015008</name>
</gene>
<keyword evidence="2" id="KW-0378">Hydrolase</keyword>
<evidence type="ECO:0000313" key="6">
    <source>
        <dbReference type="EMBL" id="KAK7938140.1"/>
    </source>
</evidence>
<dbReference type="CDD" id="cd18809">
    <property type="entry name" value="SF1_C_RecD"/>
    <property type="match status" value="1"/>
</dbReference>
<proteinExistence type="predicted"/>
<evidence type="ECO:0000256" key="3">
    <source>
        <dbReference type="ARBA" id="ARBA00022806"/>
    </source>
</evidence>
<dbReference type="Proteomes" id="UP001391051">
    <property type="component" value="Unassembled WGS sequence"/>
</dbReference>
<evidence type="ECO:0000256" key="2">
    <source>
        <dbReference type="ARBA" id="ARBA00022801"/>
    </source>
</evidence>
<protein>
    <recommendedName>
        <fullName evidence="5">DNA replication helicase domain-containing protein</fullName>
    </recommendedName>
</protein>
<dbReference type="PANTHER" id="PTHR47642">
    <property type="entry name" value="ATP-DEPENDENT DNA HELICASE"/>
    <property type="match status" value="1"/>
</dbReference>
<dbReference type="Pfam" id="PF02689">
    <property type="entry name" value="Herpes_Helicase"/>
    <property type="match status" value="1"/>
</dbReference>
<organism evidence="6 7">
    <name type="scientific">Apiospora aurea</name>
    <dbReference type="NCBI Taxonomy" id="335848"/>
    <lineage>
        <taxon>Eukaryota</taxon>
        <taxon>Fungi</taxon>
        <taxon>Dikarya</taxon>
        <taxon>Ascomycota</taxon>
        <taxon>Pezizomycotina</taxon>
        <taxon>Sordariomycetes</taxon>
        <taxon>Xylariomycetidae</taxon>
        <taxon>Amphisphaeriales</taxon>
        <taxon>Apiosporaceae</taxon>
        <taxon>Apiospora</taxon>
    </lineage>
</organism>
<sequence>MDHPCNLQHATELFATREEVAQVNQRQFEKLQAFTHTYWARDTFKWQKKKHLPLSRKVIRKAVGPDGHQPPLSSGQSPVRPILRLGLCNGSQGIVCGFVPYKKDKLPAVYGEHAHVKESKIKSYIEGPGAEFKVWPVIKFHNSIQRVIHAECSINELGDEKPYSLLSRTQIPLAPAWAMTIHKSQGLTLDRVIVNLSKAFEVGQVYVALSRATGLEGLKIEGDVAGLEAGIRGDTRVQRFPREHFGSFNG</sequence>
<evidence type="ECO:0000256" key="4">
    <source>
        <dbReference type="ARBA" id="ARBA00022840"/>
    </source>
</evidence>
<dbReference type="InterPro" id="IPR051055">
    <property type="entry name" value="PIF1_helicase"/>
</dbReference>
<dbReference type="GeneID" id="92084292"/>
<keyword evidence="3" id="KW-0347">Helicase</keyword>
<reference evidence="6 7" key="1">
    <citation type="submission" date="2023-01" db="EMBL/GenBank/DDBJ databases">
        <title>Analysis of 21 Apiospora genomes using comparative genomics revels a genus with tremendous synthesis potential of carbohydrate active enzymes and secondary metabolites.</title>
        <authorList>
            <person name="Sorensen T."/>
        </authorList>
    </citation>
    <scope>NUCLEOTIDE SEQUENCE [LARGE SCALE GENOMIC DNA]</scope>
    <source>
        <strain evidence="6 7">CBS 24483</strain>
    </source>
</reference>
<dbReference type="SUPFAM" id="SSF52540">
    <property type="entry name" value="P-loop containing nucleoside triphosphate hydrolases"/>
    <property type="match status" value="1"/>
</dbReference>
<keyword evidence="1" id="KW-0547">Nucleotide-binding</keyword>
<dbReference type="Gene3D" id="3.40.50.300">
    <property type="entry name" value="P-loop containing nucleotide triphosphate hydrolases"/>
    <property type="match status" value="1"/>
</dbReference>
<name>A0ABR1PV50_9PEZI</name>
<accession>A0ABR1PV50</accession>
<keyword evidence="4" id="KW-0067">ATP-binding</keyword>
<dbReference type="InterPro" id="IPR027417">
    <property type="entry name" value="P-loop_NTPase"/>
</dbReference>
<dbReference type="EMBL" id="JAQQWE010000010">
    <property type="protein sequence ID" value="KAK7938140.1"/>
    <property type="molecule type" value="Genomic_DNA"/>
</dbReference>
<dbReference type="RefSeq" id="XP_066693468.1">
    <property type="nucleotide sequence ID" value="XM_066851230.1"/>
</dbReference>
<dbReference type="InterPro" id="IPR003840">
    <property type="entry name" value="DNA_helicase_dom"/>
</dbReference>
<keyword evidence="7" id="KW-1185">Reference proteome</keyword>
<comment type="caution">
    <text evidence="6">The sequence shown here is derived from an EMBL/GenBank/DDBJ whole genome shotgun (WGS) entry which is preliminary data.</text>
</comment>
<evidence type="ECO:0000256" key="1">
    <source>
        <dbReference type="ARBA" id="ARBA00022741"/>
    </source>
</evidence>
<evidence type="ECO:0000259" key="5">
    <source>
        <dbReference type="Pfam" id="PF02689"/>
    </source>
</evidence>
<evidence type="ECO:0000313" key="7">
    <source>
        <dbReference type="Proteomes" id="UP001391051"/>
    </source>
</evidence>